<dbReference type="GO" id="GO:0015179">
    <property type="term" value="F:L-amino acid transmembrane transporter activity"/>
    <property type="evidence" value="ECO:0007669"/>
    <property type="project" value="TreeGrafter"/>
</dbReference>
<dbReference type="FunFam" id="1.20.1740.10:FF:000047">
    <property type="entry name" value="Amino acid transporter AVT1A"/>
    <property type="match status" value="1"/>
</dbReference>
<keyword evidence="2" id="KW-0813">Transport</keyword>
<feature type="transmembrane region" description="Helical" evidence="8">
    <location>
        <begin position="297"/>
        <end position="318"/>
    </location>
</feature>
<proteinExistence type="inferred from homology"/>
<keyword evidence="5 8" id="KW-1133">Transmembrane helix</keyword>
<dbReference type="EMBL" id="JACGCM010002624">
    <property type="protein sequence ID" value="KAF6137846.1"/>
    <property type="molecule type" value="Genomic_DNA"/>
</dbReference>
<name>A0A7J7L5E9_9MAGN</name>
<keyword evidence="6 8" id="KW-0472">Membrane</keyword>
<evidence type="ECO:0000256" key="7">
    <source>
        <dbReference type="ARBA" id="ARBA00049662"/>
    </source>
</evidence>
<dbReference type="PANTHER" id="PTHR22950:SF692">
    <property type="entry name" value="TRANSMEMBRANE AMINO ACID TRANSPORTER FAMILY PROTEIN"/>
    <property type="match status" value="1"/>
</dbReference>
<evidence type="ECO:0000256" key="8">
    <source>
        <dbReference type="SAM" id="Phobius"/>
    </source>
</evidence>
<evidence type="ECO:0000259" key="9">
    <source>
        <dbReference type="Pfam" id="PF01490"/>
    </source>
</evidence>
<comment type="caution">
    <text evidence="10">The sequence shown here is derived from an EMBL/GenBank/DDBJ whole genome shotgun (WGS) entry which is preliminary data.</text>
</comment>
<dbReference type="PANTHER" id="PTHR22950">
    <property type="entry name" value="AMINO ACID TRANSPORTER"/>
    <property type="match status" value="1"/>
</dbReference>
<protein>
    <recommendedName>
        <fullName evidence="9">Amino acid transporter transmembrane domain-containing protein</fullName>
    </recommendedName>
</protein>
<comment type="subcellular location">
    <subcellularLocation>
        <location evidence="1">Membrane</location>
        <topology evidence="1">Multi-pass membrane protein</topology>
    </subcellularLocation>
</comment>
<dbReference type="Proteomes" id="UP000541444">
    <property type="component" value="Unassembled WGS sequence"/>
</dbReference>
<evidence type="ECO:0000256" key="3">
    <source>
        <dbReference type="ARBA" id="ARBA00022692"/>
    </source>
</evidence>
<feature type="transmembrane region" description="Helical" evidence="8">
    <location>
        <begin position="410"/>
        <end position="431"/>
    </location>
</feature>
<evidence type="ECO:0000313" key="11">
    <source>
        <dbReference type="Proteomes" id="UP000541444"/>
    </source>
</evidence>
<reference evidence="10 11" key="1">
    <citation type="journal article" date="2020" name="IScience">
        <title>Genome Sequencing of the Endangered Kingdonia uniflora (Circaeasteraceae, Ranunculales) Reveals Potential Mechanisms of Evolutionary Specialization.</title>
        <authorList>
            <person name="Sun Y."/>
            <person name="Deng T."/>
            <person name="Zhang A."/>
            <person name="Moore M.J."/>
            <person name="Landis J.B."/>
            <person name="Lin N."/>
            <person name="Zhang H."/>
            <person name="Zhang X."/>
            <person name="Huang J."/>
            <person name="Zhang X."/>
            <person name="Sun H."/>
            <person name="Wang H."/>
        </authorList>
    </citation>
    <scope>NUCLEOTIDE SEQUENCE [LARGE SCALE GENOMIC DNA]</scope>
    <source>
        <strain evidence="10">TB1705</strain>
        <tissue evidence="10">Leaf</tissue>
    </source>
</reference>
<dbReference type="GO" id="GO:0005774">
    <property type="term" value="C:vacuolar membrane"/>
    <property type="evidence" value="ECO:0007669"/>
    <property type="project" value="TreeGrafter"/>
</dbReference>
<dbReference type="AlphaFoldDB" id="A0A7J7L5E9"/>
<keyword evidence="11" id="KW-1185">Reference proteome</keyword>
<accession>A0A7J7L5E9</accession>
<feature type="transmembrane region" description="Helical" evidence="8">
    <location>
        <begin position="97"/>
        <end position="116"/>
    </location>
</feature>
<feature type="domain" description="Amino acid transporter transmembrane" evidence="9">
    <location>
        <begin position="91"/>
        <end position="463"/>
    </location>
</feature>
<organism evidence="10 11">
    <name type="scientific">Kingdonia uniflora</name>
    <dbReference type="NCBI Taxonomy" id="39325"/>
    <lineage>
        <taxon>Eukaryota</taxon>
        <taxon>Viridiplantae</taxon>
        <taxon>Streptophyta</taxon>
        <taxon>Embryophyta</taxon>
        <taxon>Tracheophyta</taxon>
        <taxon>Spermatophyta</taxon>
        <taxon>Magnoliopsida</taxon>
        <taxon>Ranunculales</taxon>
        <taxon>Circaeasteraceae</taxon>
        <taxon>Kingdonia</taxon>
    </lineage>
</organism>
<dbReference type="OrthoDB" id="655540at2759"/>
<feature type="transmembrane region" description="Helical" evidence="8">
    <location>
        <begin position="255"/>
        <end position="277"/>
    </location>
</feature>
<feature type="transmembrane region" description="Helical" evidence="8">
    <location>
        <begin position="330"/>
        <end position="354"/>
    </location>
</feature>
<dbReference type="InterPro" id="IPR013057">
    <property type="entry name" value="AA_transpt_TM"/>
</dbReference>
<evidence type="ECO:0000256" key="4">
    <source>
        <dbReference type="ARBA" id="ARBA00022970"/>
    </source>
</evidence>
<dbReference type="Pfam" id="PF01490">
    <property type="entry name" value="Aa_trans"/>
    <property type="match status" value="1"/>
</dbReference>
<evidence type="ECO:0000256" key="1">
    <source>
        <dbReference type="ARBA" id="ARBA00004141"/>
    </source>
</evidence>
<evidence type="ECO:0000313" key="10">
    <source>
        <dbReference type="EMBL" id="KAF6137846.1"/>
    </source>
</evidence>
<evidence type="ECO:0000256" key="6">
    <source>
        <dbReference type="ARBA" id="ARBA00023136"/>
    </source>
</evidence>
<feature type="transmembrane region" description="Helical" evidence="8">
    <location>
        <begin position="122"/>
        <end position="141"/>
    </location>
</feature>
<keyword evidence="4" id="KW-0029">Amino-acid transport</keyword>
<evidence type="ECO:0000256" key="5">
    <source>
        <dbReference type="ARBA" id="ARBA00022989"/>
    </source>
</evidence>
<comment type="similarity">
    <text evidence="7">Belongs to the amino acid/polyamine transporter 2 family. Amino acid/auxin permease (AAAP) (TC 2.A.18.5) subfamily.</text>
</comment>
<sequence length="471" mass="51739">MGDERELGFNSISEEEENDISYCQRVALLVRRKMRLNRYLSSSSKGYKMSQRDPQLNKPFIENDEVFPSGLPSMGSIQMFSYRELPTMRQCSFSQSILNGVNVLCGIGILSIPYAVKEGGWLGLSLLFIFGVISCYTGILLKRCLESSPGLQTYPDIGQAAFGTMGRLTITVSPNRNVFLLRISLCGCRVATKNVCLPLQACCVEFIILMSDNLSSLFPNASGTFYGIDLNSNYIFSILTTFVVLPTACLRDLSLLSYLSAGGVVASILVFLCLLWLGVVDKIRLHSSGTTLDLVNFPVAIGLYGVCYSGHSVFPNIYSSMKNPSQFPSVLLVSFIICWLLYTGVAICGFLMFGDALQSQFTLNMPKNLAASKIAAWTTVVNPLTKYAMTITPVALSLEDLLPSAHHKSHYVSVFIRTVLVLSTLVVALTVPFFGFVLALIGSLFAMLVALIFPCACYLRIHRGILSWSEV</sequence>
<feature type="transmembrane region" description="Helical" evidence="8">
    <location>
        <begin position="437"/>
        <end position="459"/>
    </location>
</feature>
<gene>
    <name evidence="10" type="ORF">GIB67_040554</name>
</gene>
<keyword evidence="3 8" id="KW-0812">Transmembrane</keyword>
<evidence type="ECO:0000256" key="2">
    <source>
        <dbReference type="ARBA" id="ARBA00022448"/>
    </source>
</evidence>